<protein>
    <recommendedName>
        <fullName evidence="4">Secreted protein</fullName>
    </recommendedName>
</protein>
<proteinExistence type="predicted"/>
<reference evidence="2" key="2">
    <citation type="submission" date="2023-06" db="EMBL/GenBank/DDBJ databases">
        <authorList>
            <consortium name="Lawrence Berkeley National Laboratory"/>
            <person name="Mondo S.J."/>
            <person name="Hensen N."/>
            <person name="Bonometti L."/>
            <person name="Westerberg I."/>
            <person name="Brannstrom I.O."/>
            <person name="Guillou S."/>
            <person name="Cros-Aarteil S."/>
            <person name="Calhoun S."/>
            <person name="Haridas S."/>
            <person name="Kuo A."/>
            <person name="Pangilinan J."/>
            <person name="Riley R."/>
            <person name="Labutti K."/>
            <person name="Andreopoulos B."/>
            <person name="Lipzen A."/>
            <person name="Chen C."/>
            <person name="Yanf M."/>
            <person name="Daum C."/>
            <person name="Ng V."/>
            <person name="Clum A."/>
            <person name="Steindorff A."/>
            <person name="Ohm R."/>
            <person name="Martin F."/>
            <person name="Silar P."/>
            <person name="Natvig D."/>
            <person name="Lalanne C."/>
            <person name="Gautier V."/>
            <person name="Ament-Velasquez S.L."/>
            <person name="Kruys A."/>
            <person name="Hutchinson M.I."/>
            <person name="Powell A.J."/>
            <person name="Barry K."/>
            <person name="Miller A.N."/>
            <person name="Grigoriev I.V."/>
            <person name="Debuchy R."/>
            <person name="Gladieux P."/>
            <person name="Thoren M.H."/>
            <person name="Johannesson H."/>
        </authorList>
    </citation>
    <scope>NUCLEOTIDE SEQUENCE</scope>
    <source>
        <strain evidence="2">PSN324</strain>
    </source>
</reference>
<evidence type="ECO:0000313" key="2">
    <source>
        <dbReference type="EMBL" id="KAK4462828.1"/>
    </source>
</evidence>
<name>A0AAV9HPM8_9PEZI</name>
<evidence type="ECO:0008006" key="4">
    <source>
        <dbReference type="Google" id="ProtNLM"/>
    </source>
</evidence>
<reference evidence="2" key="1">
    <citation type="journal article" date="2023" name="Mol. Phylogenet. Evol.">
        <title>Genome-scale phylogeny and comparative genomics of the fungal order Sordariales.</title>
        <authorList>
            <person name="Hensen N."/>
            <person name="Bonometti L."/>
            <person name="Westerberg I."/>
            <person name="Brannstrom I.O."/>
            <person name="Guillou S."/>
            <person name="Cros-Aarteil S."/>
            <person name="Calhoun S."/>
            <person name="Haridas S."/>
            <person name="Kuo A."/>
            <person name="Mondo S."/>
            <person name="Pangilinan J."/>
            <person name="Riley R."/>
            <person name="LaButti K."/>
            <person name="Andreopoulos B."/>
            <person name="Lipzen A."/>
            <person name="Chen C."/>
            <person name="Yan M."/>
            <person name="Daum C."/>
            <person name="Ng V."/>
            <person name="Clum A."/>
            <person name="Steindorff A."/>
            <person name="Ohm R.A."/>
            <person name="Martin F."/>
            <person name="Silar P."/>
            <person name="Natvig D.O."/>
            <person name="Lalanne C."/>
            <person name="Gautier V."/>
            <person name="Ament-Velasquez S.L."/>
            <person name="Kruys A."/>
            <person name="Hutchinson M.I."/>
            <person name="Powell A.J."/>
            <person name="Barry K."/>
            <person name="Miller A.N."/>
            <person name="Grigoriev I.V."/>
            <person name="Debuchy R."/>
            <person name="Gladieux P."/>
            <person name="Hiltunen Thoren M."/>
            <person name="Johannesson H."/>
        </authorList>
    </citation>
    <scope>NUCLEOTIDE SEQUENCE</scope>
    <source>
        <strain evidence="2">PSN324</strain>
    </source>
</reference>
<feature type="signal peptide" evidence="1">
    <location>
        <begin position="1"/>
        <end position="18"/>
    </location>
</feature>
<evidence type="ECO:0000256" key="1">
    <source>
        <dbReference type="SAM" id="SignalP"/>
    </source>
</evidence>
<gene>
    <name evidence="2" type="ORF">QBC42DRAFT_267127</name>
</gene>
<keyword evidence="3" id="KW-1185">Reference proteome</keyword>
<dbReference type="EMBL" id="MU864967">
    <property type="protein sequence ID" value="KAK4462828.1"/>
    <property type="molecule type" value="Genomic_DNA"/>
</dbReference>
<comment type="caution">
    <text evidence="2">The sequence shown here is derived from an EMBL/GenBank/DDBJ whole genome shotgun (WGS) entry which is preliminary data.</text>
</comment>
<sequence>MLFCVLFVFSRPVGRSYSANMCLGALNYGSRLDGHKLGEREMDNGGWEQNCYDLLSKRCTNTGITFLFDM</sequence>
<dbReference type="Proteomes" id="UP001321749">
    <property type="component" value="Unassembled WGS sequence"/>
</dbReference>
<dbReference type="AlphaFoldDB" id="A0AAV9HPM8"/>
<accession>A0AAV9HPM8</accession>
<organism evidence="2 3">
    <name type="scientific">Cladorrhinum samala</name>
    <dbReference type="NCBI Taxonomy" id="585594"/>
    <lineage>
        <taxon>Eukaryota</taxon>
        <taxon>Fungi</taxon>
        <taxon>Dikarya</taxon>
        <taxon>Ascomycota</taxon>
        <taxon>Pezizomycotina</taxon>
        <taxon>Sordariomycetes</taxon>
        <taxon>Sordariomycetidae</taxon>
        <taxon>Sordariales</taxon>
        <taxon>Podosporaceae</taxon>
        <taxon>Cladorrhinum</taxon>
    </lineage>
</organism>
<evidence type="ECO:0000313" key="3">
    <source>
        <dbReference type="Proteomes" id="UP001321749"/>
    </source>
</evidence>
<feature type="chain" id="PRO_5043328567" description="Secreted protein" evidence="1">
    <location>
        <begin position="19"/>
        <end position="70"/>
    </location>
</feature>
<keyword evidence="1" id="KW-0732">Signal</keyword>